<dbReference type="Proteomes" id="UP000268350">
    <property type="component" value="Unassembled WGS sequence"/>
</dbReference>
<dbReference type="EMBL" id="OUUW01000001">
    <property type="protein sequence ID" value="SPP72791.1"/>
    <property type="molecule type" value="Genomic_DNA"/>
</dbReference>
<protein>
    <submittedName>
        <fullName evidence="2">Blast:Accessory gland protein Acp53Ea</fullName>
    </submittedName>
</protein>
<evidence type="ECO:0000313" key="2">
    <source>
        <dbReference type="EMBL" id="SPP72791.1"/>
    </source>
</evidence>
<dbReference type="AlphaFoldDB" id="A0A3B0JJM0"/>
<dbReference type="OMA" id="KCTQVGI"/>
<dbReference type="OrthoDB" id="7866165at2759"/>
<feature type="chain" id="PRO_5017417937" evidence="1">
    <location>
        <begin position="25"/>
        <end position="132"/>
    </location>
</feature>
<reference evidence="3" key="1">
    <citation type="submission" date="2018-01" db="EMBL/GenBank/DDBJ databases">
        <authorList>
            <person name="Alioto T."/>
            <person name="Alioto T."/>
        </authorList>
    </citation>
    <scope>NUCLEOTIDE SEQUENCE [LARGE SCALE GENOMIC DNA]</scope>
</reference>
<dbReference type="InterPro" id="IPR009392">
    <property type="entry name" value="ACP53EA"/>
</dbReference>
<organism evidence="2 3">
    <name type="scientific">Drosophila guanche</name>
    <name type="common">Fruit fly</name>
    <dbReference type="NCBI Taxonomy" id="7266"/>
    <lineage>
        <taxon>Eukaryota</taxon>
        <taxon>Metazoa</taxon>
        <taxon>Ecdysozoa</taxon>
        <taxon>Arthropoda</taxon>
        <taxon>Hexapoda</taxon>
        <taxon>Insecta</taxon>
        <taxon>Pterygota</taxon>
        <taxon>Neoptera</taxon>
        <taxon>Endopterygota</taxon>
        <taxon>Diptera</taxon>
        <taxon>Brachycera</taxon>
        <taxon>Muscomorpha</taxon>
        <taxon>Ephydroidea</taxon>
        <taxon>Drosophilidae</taxon>
        <taxon>Drosophila</taxon>
        <taxon>Sophophora</taxon>
    </lineage>
</organism>
<keyword evidence="1" id="KW-0732">Signal</keyword>
<evidence type="ECO:0000313" key="3">
    <source>
        <dbReference type="Proteomes" id="UP000268350"/>
    </source>
</evidence>
<dbReference type="Pfam" id="PF06313">
    <property type="entry name" value="ACP53EA"/>
    <property type="match status" value="1"/>
</dbReference>
<gene>
    <name evidence="2" type="ORF">DGUA_6G000179</name>
</gene>
<evidence type="ECO:0000256" key="1">
    <source>
        <dbReference type="SAM" id="SignalP"/>
    </source>
</evidence>
<keyword evidence="3" id="KW-1185">Reference proteome</keyword>
<dbReference type="STRING" id="7266.A0A3B0JJM0"/>
<feature type="signal peptide" evidence="1">
    <location>
        <begin position="1"/>
        <end position="24"/>
    </location>
</feature>
<name>A0A3B0JJM0_DROGU</name>
<accession>A0A3B0JJM0</accession>
<proteinExistence type="predicted"/>
<sequence>MNVLRSIILLGFLAICLVPRQATAQAKLNDQWSKLSKCAQVGVETVAKLITNIIPAVYEMQICSFYTALPPKDGKRKTGIWYLKNIYRFIKRLVLERPKCLRLLVTQATDLIRPYSEQIEQLECLEEKDYIF</sequence>